<dbReference type="InterPro" id="IPR005325">
    <property type="entry name" value="DUF308_memb"/>
</dbReference>
<feature type="transmembrane region" description="Helical" evidence="1">
    <location>
        <begin position="40"/>
        <end position="58"/>
    </location>
</feature>
<name>A0A840V308_9BACT</name>
<keyword evidence="1" id="KW-0472">Membrane</keyword>
<evidence type="ECO:0000256" key="1">
    <source>
        <dbReference type="SAM" id="Phobius"/>
    </source>
</evidence>
<dbReference type="InterPro" id="IPR052712">
    <property type="entry name" value="Acid_resist_chaperone_HdeD"/>
</dbReference>
<evidence type="ECO:0000313" key="3">
    <source>
        <dbReference type="Proteomes" id="UP000557717"/>
    </source>
</evidence>
<dbReference type="Proteomes" id="UP000557717">
    <property type="component" value="Unassembled WGS sequence"/>
</dbReference>
<keyword evidence="1" id="KW-1133">Transmembrane helix</keyword>
<feature type="transmembrane region" description="Helical" evidence="1">
    <location>
        <begin position="12"/>
        <end position="34"/>
    </location>
</feature>
<dbReference type="GO" id="GO:0005886">
    <property type="term" value="C:plasma membrane"/>
    <property type="evidence" value="ECO:0007669"/>
    <property type="project" value="TreeGrafter"/>
</dbReference>
<dbReference type="EMBL" id="JACHFD010000009">
    <property type="protein sequence ID" value="MBB5351863.1"/>
    <property type="molecule type" value="Genomic_DNA"/>
</dbReference>
<dbReference type="PANTHER" id="PTHR34989:SF1">
    <property type="entry name" value="PROTEIN HDED"/>
    <property type="match status" value="1"/>
</dbReference>
<keyword evidence="1" id="KW-0812">Transmembrane</keyword>
<evidence type="ECO:0000313" key="2">
    <source>
        <dbReference type="EMBL" id="MBB5351863.1"/>
    </source>
</evidence>
<comment type="caution">
    <text evidence="2">The sequence shown here is derived from an EMBL/GenBank/DDBJ whole genome shotgun (WGS) entry which is preliminary data.</text>
</comment>
<keyword evidence="3" id="KW-1185">Reference proteome</keyword>
<feature type="transmembrane region" description="Helical" evidence="1">
    <location>
        <begin position="126"/>
        <end position="145"/>
    </location>
</feature>
<feature type="transmembrane region" description="Helical" evidence="1">
    <location>
        <begin position="94"/>
        <end position="119"/>
    </location>
</feature>
<organism evidence="2 3">
    <name type="scientific">Haloferula luteola</name>
    <dbReference type="NCBI Taxonomy" id="595692"/>
    <lineage>
        <taxon>Bacteria</taxon>
        <taxon>Pseudomonadati</taxon>
        <taxon>Verrucomicrobiota</taxon>
        <taxon>Verrucomicrobiia</taxon>
        <taxon>Verrucomicrobiales</taxon>
        <taxon>Verrucomicrobiaceae</taxon>
        <taxon>Haloferula</taxon>
    </lineage>
</organism>
<sequence>MTPSILWLLAKNWPLLLVRGILSLLFGILVLLWPELPLEILWISWGAYMGADGLLALSASVRGEGPAPRLGLALHGLFEIGLAVYSLTDLPQSALTLLIVIACWCIFRGIWELGMALLLRKELDDGCWLILPGGFSLIFGALLLIRPGAGALAVATLVALCCQLLGFVGILLALQWRHFKDP</sequence>
<gene>
    <name evidence="2" type="ORF">HNR46_002102</name>
</gene>
<dbReference type="AlphaFoldDB" id="A0A840V308"/>
<feature type="transmembrane region" description="Helical" evidence="1">
    <location>
        <begin position="151"/>
        <end position="174"/>
    </location>
</feature>
<protein>
    <submittedName>
        <fullName evidence="2">Uncharacterized membrane protein HdeD (DUF308 family)</fullName>
    </submittedName>
</protein>
<proteinExistence type="predicted"/>
<feature type="transmembrane region" description="Helical" evidence="1">
    <location>
        <begin position="70"/>
        <end position="88"/>
    </location>
</feature>
<reference evidence="2 3" key="1">
    <citation type="submission" date="2020-08" db="EMBL/GenBank/DDBJ databases">
        <title>Genomic Encyclopedia of Type Strains, Phase IV (KMG-IV): sequencing the most valuable type-strain genomes for metagenomic binning, comparative biology and taxonomic classification.</title>
        <authorList>
            <person name="Goeker M."/>
        </authorList>
    </citation>
    <scope>NUCLEOTIDE SEQUENCE [LARGE SCALE GENOMIC DNA]</scope>
    <source>
        <strain evidence="2 3">YC6886</strain>
    </source>
</reference>
<dbReference type="PANTHER" id="PTHR34989">
    <property type="entry name" value="PROTEIN HDED"/>
    <property type="match status" value="1"/>
</dbReference>
<dbReference type="RefSeq" id="WP_184018411.1">
    <property type="nucleotide sequence ID" value="NZ_JACHFD010000009.1"/>
</dbReference>
<dbReference type="Pfam" id="PF03729">
    <property type="entry name" value="DUF308"/>
    <property type="match status" value="2"/>
</dbReference>
<accession>A0A840V308</accession>